<evidence type="ECO:0008006" key="4">
    <source>
        <dbReference type="Google" id="ProtNLM"/>
    </source>
</evidence>
<evidence type="ECO:0000256" key="1">
    <source>
        <dbReference type="SAM" id="MobiDB-lite"/>
    </source>
</evidence>
<gene>
    <name evidence="2" type="ORF">DWW89_06655</name>
</gene>
<evidence type="ECO:0000313" key="2">
    <source>
        <dbReference type="EMBL" id="RGU26120.1"/>
    </source>
</evidence>
<accession>A0A412RQZ4</accession>
<comment type="caution">
    <text evidence="2">The sequence shown here is derived from an EMBL/GenBank/DDBJ whole genome shotgun (WGS) entry which is preliminary data.</text>
</comment>
<dbReference type="RefSeq" id="WP_117993573.1">
    <property type="nucleotide sequence ID" value="NZ_QRXR01000008.1"/>
</dbReference>
<reference evidence="2 3" key="1">
    <citation type="submission" date="2018-08" db="EMBL/GenBank/DDBJ databases">
        <title>A genome reference for cultivated species of the human gut microbiota.</title>
        <authorList>
            <person name="Zou Y."/>
            <person name="Xue W."/>
            <person name="Luo G."/>
        </authorList>
    </citation>
    <scope>NUCLEOTIDE SEQUENCE [LARGE SCALE GENOMIC DNA]</scope>
    <source>
        <strain evidence="2 3">AF17-27</strain>
    </source>
</reference>
<evidence type="ECO:0000313" key="3">
    <source>
        <dbReference type="Proteomes" id="UP000283765"/>
    </source>
</evidence>
<feature type="region of interest" description="Disordered" evidence="1">
    <location>
        <begin position="22"/>
        <end position="42"/>
    </location>
</feature>
<organism evidence="2 3">
    <name type="scientific">Agathobacter rectalis</name>
    <dbReference type="NCBI Taxonomy" id="39491"/>
    <lineage>
        <taxon>Bacteria</taxon>
        <taxon>Bacillati</taxon>
        <taxon>Bacillota</taxon>
        <taxon>Clostridia</taxon>
        <taxon>Lachnospirales</taxon>
        <taxon>Lachnospiraceae</taxon>
        <taxon>Agathobacter</taxon>
    </lineage>
</organism>
<protein>
    <recommendedName>
        <fullName evidence="4">Rho termination factor N-terminal domain-containing protein</fullName>
    </recommendedName>
</protein>
<dbReference type="AlphaFoldDB" id="A0A412RQZ4"/>
<dbReference type="EMBL" id="QRXR01000008">
    <property type="protein sequence ID" value="RGU26120.1"/>
    <property type="molecule type" value="Genomic_DNA"/>
</dbReference>
<proteinExistence type="predicted"/>
<dbReference type="Proteomes" id="UP000283765">
    <property type="component" value="Unassembled WGS sequence"/>
</dbReference>
<name>A0A412RQZ4_9FIRM</name>
<sequence>MIATHSIKHDGVWYRVGDEVPESNSNSVPSDFMNPPETPYTKTEINRMSTADLKKLASENGIENAAEINGSNLKKMLIEKIGL</sequence>